<feature type="transmembrane region" description="Helical" evidence="6">
    <location>
        <begin position="157"/>
        <end position="179"/>
    </location>
</feature>
<feature type="transmembrane region" description="Helical" evidence="6">
    <location>
        <begin position="340"/>
        <end position="358"/>
    </location>
</feature>
<evidence type="ECO:0000256" key="2">
    <source>
        <dbReference type="ARBA" id="ARBA00022475"/>
    </source>
</evidence>
<dbReference type="InterPro" id="IPR050833">
    <property type="entry name" value="Poly_Biosynth_Transport"/>
</dbReference>
<accession>A0A0B4CDQ8</accession>
<organism evidence="7 8">
    <name type="scientific">Microbacterium hominis</name>
    <dbReference type="NCBI Taxonomy" id="162426"/>
    <lineage>
        <taxon>Bacteria</taxon>
        <taxon>Bacillati</taxon>
        <taxon>Actinomycetota</taxon>
        <taxon>Actinomycetes</taxon>
        <taxon>Micrococcales</taxon>
        <taxon>Microbacteriaceae</taxon>
        <taxon>Microbacterium</taxon>
    </lineage>
</organism>
<dbReference type="PANTHER" id="PTHR30250">
    <property type="entry name" value="PST FAMILY PREDICTED COLANIC ACID TRANSPORTER"/>
    <property type="match status" value="1"/>
</dbReference>
<dbReference type="RefSeq" id="WP_039413261.1">
    <property type="nucleotide sequence ID" value="NZ_JWSZ01000004.1"/>
</dbReference>
<dbReference type="EMBL" id="JWSZ01000004">
    <property type="protein sequence ID" value="KIC59369.1"/>
    <property type="molecule type" value="Genomic_DNA"/>
</dbReference>
<keyword evidence="3 6" id="KW-0812">Transmembrane</keyword>
<dbReference type="PANTHER" id="PTHR30250:SF31">
    <property type="entry name" value="INNER MEMBRANE PROTEIN YGHQ"/>
    <property type="match status" value="1"/>
</dbReference>
<feature type="transmembrane region" description="Helical" evidence="6">
    <location>
        <begin position="275"/>
        <end position="296"/>
    </location>
</feature>
<keyword evidence="4 6" id="KW-1133">Transmembrane helix</keyword>
<feature type="transmembrane region" description="Helical" evidence="6">
    <location>
        <begin position="364"/>
        <end position="387"/>
    </location>
</feature>
<keyword evidence="2" id="KW-1003">Cell membrane</keyword>
<reference evidence="7 8" key="1">
    <citation type="submission" date="2014-12" db="EMBL/GenBank/DDBJ databases">
        <title>Genome sequencing of Microbacterium hominis TPW29.</title>
        <authorList>
            <person name="Tan P.W."/>
            <person name="Chan K.-G."/>
        </authorList>
    </citation>
    <scope>NUCLEOTIDE SEQUENCE [LARGE SCALE GENOMIC DNA]</scope>
    <source>
        <strain evidence="7 8">TPW29</strain>
    </source>
</reference>
<proteinExistence type="predicted"/>
<dbReference type="AlphaFoldDB" id="A0A0B4CDQ8"/>
<name>A0A0B4CDQ8_9MICO</name>
<feature type="transmembrane region" description="Helical" evidence="6">
    <location>
        <begin position="83"/>
        <end position="116"/>
    </location>
</feature>
<evidence type="ECO:0000313" key="8">
    <source>
        <dbReference type="Proteomes" id="UP000031202"/>
    </source>
</evidence>
<dbReference type="GO" id="GO:0005886">
    <property type="term" value="C:plasma membrane"/>
    <property type="evidence" value="ECO:0007669"/>
    <property type="project" value="UniProtKB-SubCell"/>
</dbReference>
<dbReference type="Proteomes" id="UP000031202">
    <property type="component" value="Unassembled WGS sequence"/>
</dbReference>
<evidence type="ECO:0000256" key="5">
    <source>
        <dbReference type="ARBA" id="ARBA00023136"/>
    </source>
</evidence>
<gene>
    <name evidence="7" type="ORF">RM52_04000</name>
</gene>
<evidence type="ECO:0000256" key="1">
    <source>
        <dbReference type="ARBA" id="ARBA00004651"/>
    </source>
</evidence>
<feature type="transmembrane region" description="Helical" evidence="6">
    <location>
        <begin position="32"/>
        <end position="52"/>
    </location>
</feature>
<protein>
    <submittedName>
        <fullName evidence="7">Uncharacterized protein</fullName>
    </submittedName>
</protein>
<feature type="transmembrane region" description="Helical" evidence="6">
    <location>
        <begin position="6"/>
        <end position="25"/>
    </location>
</feature>
<feature type="transmembrane region" description="Helical" evidence="6">
    <location>
        <begin position="308"/>
        <end position="328"/>
    </location>
</feature>
<evidence type="ECO:0000256" key="4">
    <source>
        <dbReference type="ARBA" id="ARBA00022989"/>
    </source>
</evidence>
<feature type="transmembrane region" description="Helical" evidence="6">
    <location>
        <begin position="128"/>
        <end position="151"/>
    </location>
</feature>
<comment type="subcellular location">
    <subcellularLocation>
        <location evidence="1">Cell membrane</location>
        <topology evidence="1">Multi-pass membrane protein</topology>
    </subcellularLocation>
</comment>
<keyword evidence="5 6" id="KW-0472">Membrane</keyword>
<comment type="caution">
    <text evidence="7">The sequence shown here is derived from an EMBL/GenBank/DDBJ whole genome shotgun (WGS) entry which is preliminary data.</text>
</comment>
<evidence type="ECO:0000256" key="6">
    <source>
        <dbReference type="SAM" id="Phobius"/>
    </source>
</evidence>
<evidence type="ECO:0000313" key="7">
    <source>
        <dbReference type="EMBL" id="KIC59369.1"/>
    </source>
</evidence>
<evidence type="ECO:0000256" key="3">
    <source>
        <dbReference type="ARBA" id="ARBA00022692"/>
    </source>
</evidence>
<sequence>MSHQTVFFAGSTGIAQLATICIYVLTARLSSVAEYGGVVSSVALAMTIAGFIDFGSNSLWVREISAARKAATEFSGAALTKGIIAAAVAAMWAAVAALAGLSVGAAIAGTIVFAVVVSQSSAVPIRGALETHMLSVGVIVDRIIALVVYFALLASQVAPAVAMVVGLAAGPIAGALTNASITRPLERLRAWSVPANPWHGARYLGLASIAVSAQSMDTPLLTSIAGADASGIYGSVSRWTQPMGLLSSAFATTVGPFIAQAGTVRRAWLALRRAMWLPGLAIAICGLIAALAPVLVPLVLGARYADAVPVLQLVALAALLSVLAQPLFTTLQYLSKERVAARLLGCAVAIQLLLIALLGSSMGALGAALASVSSQLIIVVLSAFAVMKMKVEPDE</sequence>